<evidence type="ECO:0000313" key="9">
    <source>
        <dbReference type="EMBL" id="KKU89721.1"/>
    </source>
</evidence>
<evidence type="ECO:0000256" key="6">
    <source>
        <dbReference type="ARBA" id="ARBA00023136"/>
    </source>
</evidence>
<feature type="domain" description="Phosphatidic acid phosphatase type 2/haloperoxidase" evidence="8">
    <location>
        <begin position="1"/>
        <end position="106"/>
    </location>
</feature>
<dbReference type="PANTHER" id="PTHR14969:SF62">
    <property type="entry name" value="DECAPRENYLPHOSPHORYL-5-PHOSPHORIBOSE PHOSPHATASE RV3807C-RELATED"/>
    <property type="match status" value="1"/>
</dbReference>
<evidence type="ECO:0000313" key="10">
    <source>
        <dbReference type="Proteomes" id="UP000034403"/>
    </source>
</evidence>
<comment type="subcellular location">
    <subcellularLocation>
        <location evidence="1">Cell membrane</location>
        <topology evidence="1">Multi-pass membrane protein</topology>
    </subcellularLocation>
</comment>
<feature type="transmembrane region" description="Helical" evidence="7">
    <location>
        <begin position="91"/>
        <end position="109"/>
    </location>
</feature>
<dbReference type="EMBL" id="LCPC01000006">
    <property type="protein sequence ID" value="KKU89721.1"/>
    <property type="molecule type" value="Genomic_DNA"/>
</dbReference>
<dbReference type="GO" id="GO:0003993">
    <property type="term" value="F:acid phosphatase activity"/>
    <property type="evidence" value="ECO:0007669"/>
    <property type="project" value="InterPro"/>
</dbReference>
<evidence type="ECO:0000256" key="3">
    <source>
        <dbReference type="ARBA" id="ARBA00022692"/>
    </source>
</evidence>
<dbReference type="AlphaFoldDB" id="A0A0G1U6F5"/>
<dbReference type="InterPro" id="IPR000326">
    <property type="entry name" value="PAP2/HPO"/>
</dbReference>
<dbReference type="Gene3D" id="1.20.144.10">
    <property type="entry name" value="Phosphatidic acid phosphatase type 2/haloperoxidase"/>
    <property type="match status" value="1"/>
</dbReference>
<keyword evidence="5 7" id="KW-1133">Transmembrane helix</keyword>
<comment type="caution">
    <text evidence="9">The sequence shown here is derived from an EMBL/GenBank/DDBJ whole genome shotgun (WGS) entry which is preliminary data.</text>
</comment>
<dbReference type="CDD" id="cd01610">
    <property type="entry name" value="PAP2_like"/>
    <property type="match status" value="1"/>
</dbReference>
<evidence type="ECO:0000256" key="4">
    <source>
        <dbReference type="ARBA" id="ARBA00022801"/>
    </source>
</evidence>
<keyword evidence="2" id="KW-1003">Cell membrane</keyword>
<dbReference type="Pfam" id="PF01569">
    <property type="entry name" value="PAP2"/>
    <property type="match status" value="1"/>
</dbReference>
<dbReference type="InterPro" id="IPR001011">
    <property type="entry name" value="Acid_Pase_classA_bac"/>
</dbReference>
<evidence type="ECO:0000256" key="1">
    <source>
        <dbReference type="ARBA" id="ARBA00004651"/>
    </source>
</evidence>
<reference evidence="9 10" key="1">
    <citation type="journal article" date="2015" name="Nature">
        <title>rRNA introns, odd ribosomes, and small enigmatic genomes across a large radiation of phyla.</title>
        <authorList>
            <person name="Brown C.T."/>
            <person name="Hug L.A."/>
            <person name="Thomas B.C."/>
            <person name="Sharon I."/>
            <person name="Castelle C.J."/>
            <person name="Singh A."/>
            <person name="Wilkins M.J."/>
            <person name="Williams K.H."/>
            <person name="Banfield J.F."/>
        </authorList>
    </citation>
    <scope>NUCLEOTIDE SEQUENCE [LARGE SCALE GENOMIC DNA]</scope>
</reference>
<organism evidence="9 10">
    <name type="scientific">Candidatus Yanofskybacteria bacterium GW2011_GWA1_48_10</name>
    <dbReference type="NCBI Taxonomy" id="1619022"/>
    <lineage>
        <taxon>Bacteria</taxon>
        <taxon>Candidatus Yanofskyibacteriota</taxon>
    </lineage>
</organism>
<dbReference type="PRINTS" id="PR00483">
    <property type="entry name" value="BACPHPHTASE"/>
</dbReference>
<dbReference type="PANTHER" id="PTHR14969">
    <property type="entry name" value="SPHINGOSINE-1-PHOSPHATE PHOSPHOHYDROLASE"/>
    <property type="match status" value="1"/>
</dbReference>
<proteinExistence type="predicted"/>
<dbReference type="SUPFAM" id="SSF48317">
    <property type="entry name" value="Acid phosphatase/Vanadium-dependent haloperoxidase"/>
    <property type="match status" value="1"/>
</dbReference>
<sequence>MAVAFAFISRYAVTALFKWLYFHPRPPEVLGIYPWVIESGNSFPSGHTIFAFTLATIVYKKNRKLGAVFYILGAIIGFARIFVGVHWPSDVLGGAILGILVGLLANWLYKKIRDPDSWLVELAG</sequence>
<name>A0A0G1U6F5_9BACT</name>
<dbReference type="InterPro" id="IPR036938">
    <property type="entry name" value="PAP2/HPO_sf"/>
</dbReference>
<evidence type="ECO:0000256" key="7">
    <source>
        <dbReference type="SAM" id="Phobius"/>
    </source>
</evidence>
<keyword evidence="3 7" id="KW-0812">Transmembrane</keyword>
<dbReference type="Proteomes" id="UP000034403">
    <property type="component" value="Unassembled WGS sequence"/>
</dbReference>
<protein>
    <submittedName>
        <fullName evidence="9">Phosphoesterase PA-phosphatase related protein</fullName>
    </submittedName>
</protein>
<evidence type="ECO:0000256" key="5">
    <source>
        <dbReference type="ARBA" id="ARBA00022989"/>
    </source>
</evidence>
<feature type="transmembrane region" description="Helical" evidence="7">
    <location>
        <begin position="67"/>
        <end position="85"/>
    </location>
</feature>
<dbReference type="SMART" id="SM00014">
    <property type="entry name" value="acidPPc"/>
    <property type="match status" value="1"/>
</dbReference>
<evidence type="ECO:0000259" key="8">
    <source>
        <dbReference type="SMART" id="SM00014"/>
    </source>
</evidence>
<accession>A0A0G1U6F5</accession>
<keyword evidence="4" id="KW-0378">Hydrolase</keyword>
<dbReference type="GO" id="GO:0005886">
    <property type="term" value="C:plasma membrane"/>
    <property type="evidence" value="ECO:0007669"/>
    <property type="project" value="UniProtKB-SubCell"/>
</dbReference>
<dbReference type="GO" id="GO:0030288">
    <property type="term" value="C:outer membrane-bounded periplasmic space"/>
    <property type="evidence" value="ECO:0007669"/>
    <property type="project" value="InterPro"/>
</dbReference>
<evidence type="ECO:0000256" key="2">
    <source>
        <dbReference type="ARBA" id="ARBA00022475"/>
    </source>
</evidence>
<keyword evidence="6 7" id="KW-0472">Membrane</keyword>
<gene>
    <name evidence="9" type="ORF">UY20_C0006G0001</name>
</gene>